<dbReference type="SUPFAM" id="SSF82771">
    <property type="entry name" value="GIY-YIG endonuclease"/>
    <property type="match status" value="1"/>
</dbReference>
<evidence type="ECO:0000256" key="2">
    <source>
        <dbReference type="ARBA" id="ARBA00022763"/>
    </source>
</evidence>
<dbReference type="GO" id="GO:0009380">
    <property type="term" value="C:excinuclease repair complex"/>
    <property type="evidence" value="ECO:0007669"/>
    <property type="project" value="InterPro"/>
</dbReference>
<dbReference type="Gene3D" id="4.10.860.10">
    <property type="entry name" value="UVR domain"/>
    <property type="match status" value="1"/>
</dbReference>
<dbReference type="InterPro" id="IPR036876">
    <property type="entry name" value="UVR_dom_sf"/>
</dbReference>
<dbReference type="AlphaFoldDB" id="A0A3B1AEG0"/>
<dbReference type="GO" id="GO:0009432">
    <property type="term" value="P:SOS response"/>
    <property type="evidence" value="ECO:0007669"/>
    <property type="project" value="UniProtKB-KW"/>
</dbReference>
<dbReference type="Gene3D" id="1.10.150.20">
    <property type="entry name" value="5' to 3' exonuclease, C-terminal subdomain"/>
    <property type="match status" value="1"/>
</dbReference>
<protein>
    <submittedName>
        <fullName evidence="10">Excinuclease ABC subunit C</fullName>
    </submittedName>
</protein>
<dbReference type="CDD" id="cd10434">
    <property type="entry name" value="GIY-YIG_UvrC_Cho"/>
    <property type="match status" value="1"/>
</dbReference>
<evidence type="ECO:0000256" key="6">
    <source>
        <dbReference type="ARBA" id="ARBA00023236"/>
    </source>
</evidence>
<dbReference type="PANTHER" id="PTHR30562:SF1">
    <property type="entry name" value="UVRABC SYSTEM PROTEIN C"/>
    <property type="match status" value="1"/>
</dbReference>
<dbReference type="FunFam" id="3.40.1440.10:FF:000001">
    <property type="entry name" value="UvrABC system protein C"/>
    <property type="match status" value="1"/>
</dbReference>
<dbReference type="InterPro" id="IPR038476">
    <property type="entry name" value="UvrC_RNase_H_dom_sf"/>
</dbReference>
<dbReference type="NCBIfam" id="TIGR00194">
    <property type="entry name" value="uvrC"/>
    <property type="match status" value="1"/>
</dbReference>
<dbReference type="InterPro" id="IPR035901">
    <property type="entry name" value="GIY-YIG_endonuc_sf"/>
</dbReference>
<sequence length="621" mass="70368">MAVNSRERSKTIDDILKSLSSLPGVYRMYNDRNEIIYVGKAKNLKKRVSSYFQKNSKDIKTHSLVKHVVNVETIVTHTEGEALLLENNLIKEHKPRYNILYRDDKSYPYIYLSIEHDFPRITLHRGARKGKGKYFGPYPSAGAVRETLTYLQKLFTIRQCTDTFYKNRSRACLQYQIKRCSAPCVALVSKDEYAKEVEQVVMFLQGQSTDLISALVTQMETAAETLDYELAAQLRDRIANLRTIQEKQYISGDEGDYDVIAAATEADVSCVQLFKIRNGQNLGNKAYYPKKISGQNESSLIDAFIGQYYLTTGSSRLSDFPATILIANEIDDIELFEKVLSQQNKKSITIKYNVRGARSKWLKMAKQNAQIAVSSRIATHASLFSRFEKLQEAFNLDEMPTRLECFDISHSMGEATVASCVVFNHEGANKSDYRRYNIKNITPGDDYAAMQQALMRRYRKKQDEDIKLPDILFIDGGKGQLSRAKLVVEELQLTNILVVGVAKGPTRKPGLENLIVAGCLSDEDTEFILPSDSPALHLIQQIRDEAHRFAISGHRNQRKKARSRSALEDIDGLGPKRRQTLLTQFGGLREVAKAGIDDLIRVPGISKQLAKKIYDRFHSDS</sequence>
<dbReference type="InterPro" id="IPR004791">
    <property type="entry name" value="UvrC"/>
</dbReference>
<dbReference type="Pfam" id="PF01541">
    <property type="entry name" value="GIY-YIG"/>
    <property type="match status" value="1"/>
</dbReference>
<reference evidence="10" key="1">
    <citation type="submission" date="2018-06" db="EMBL/GenBank/DDBJ databases">
        <authorList>
            <person name="Zhirakovskaya E."/>
        </authorList>
    </citation>
    <scope>NUCLEOTIDE SEQUENCE</scope>
</reference>
<evidence type="ECO:0000256" key="5">
    <source>
        <dbReference type="ARBA" id="ARBA00023204"/>
    </source>
</evidence>
<evidence type="ECO:0000259" key="8">
    <source>
        <dbReference type="PROSITE" id="PS50164"/>
    </source>
</evidence>
<dbReference type="Gene3D" id="3.40.1440.10">
    <property type="entry name" value="GIY-YIG endonuclease"/>
    <property type="match status" value="1"/>
</dbReference>
<dbReference type="PROSITE" id="PS50165">
    <property type="entry name" value="UVRC"/>
    <property type="match status" value="1"/>
</dbReference>
<dbReference type="PANTHER" id="PTHR30562">
    <property type="entry name" value="UVRC/OXIDOREDUCTASE"/>
    <property type="match status" value="1"/>
</dbReference>
<dbReference type="HAMAP" id="MF_00203">
    <property type="entry name" value="UvrC"/>
    <property type="match status" value="1"/>
</dbReference>
<proteinExistence type="inferred from homology"/>
<dbReference type="InterPro" id="IPR003583">
    <property type="entry name" value="Hlx-hairpin-Hlx_DNA-bd_motif"/>
</dbReference>
<feature type="domain" description="GIY-YIG" evidence="8">
    <location>
        <begin position="21"/>
        <end position="99"/>
    </location>
</feature>
<dbReference type="GO" id="GO:0003677">
    <property type="term" value="F:DNA binding"/>
    <property type="evidence" value="ECO:0007669"/>
    <property type="project" value="InterPro"/>
</dbReference>
<dbReference type="EMBL" id="UOFR01000058">
    <property type="protein sequence ID" value="VAW98352.1"/>
    <property type="molecule type" value="Genomic_DNA"/>
</dbReference>
<evidence type="ECO:0000259" key="7">
    <source>
        <dbReference type="PROSITE" id="PS50151"/>
    </source>
</evidence>
<dbReference type="Pfam" id="PF08459">
    <property type="entry name" value="UvrC_RNaseH_dom"/>
    <property type="match status" value="1"/>
</dbReference>
<dbReference type="InterPro" id="IPR001162">
    <property type="entry name" value="UvrC_RNase_H_dom"/>
</dbReference>
<organism evidence="10">
    <name type="scientific">hydrothermal vent metagenome</name>
    <dbReference type="NCBI Taxonomy" id="652676"/>
    <lineage>
        <taxon>unclassified sequences</taxon>
        <taxon>metagenomes</taxon>
        <taxon>ecological metagenomes</taxon>
    </lineage>
</organism>
<dbReference type="SUPFAM" id="SSF46600">
    <property type="entry name" value="C-terminal UvrC-binding domain of UvrB"/>
    <property type="match status" value="1"/>
</dbReference>
<evidence type="ECO:0000256" key="3">
    <source>
        <dbReference type="ARBA" id="ARBA00022769"/>
    </source>
</evidence>
<dbReference type="InterPro" id="IPR000305">
    <property type="entry name" value="GIY-YIG_endonuc"/>
</dbReference>
<accession>A0A3B1AEG0</accession>
<dbReference type="Pfam" id="PF14520">
    <property type="entry name" value="HHH_5"/>
    <property type="match status" value="1"/>
</dbReference>
<dbReference type="Pfam" id="PF22920">
    <property type="entry name" value="UvrC_RNaseH"/>
    <property type="match status" value="1"/>
</dbReference>
<gene>
    <name evidence="10" type="ORF">MNBD_GAMMA21-1408</name>
</gene>
<dbReference type="InterPro" id="IPR001943">
    <property type="entry name" value="UVR_dom"/>
</dbReference>
<dbReference type="SMART" id="SM00465">
    <property type="entry name" value="GIYc"/>
    <property type="match status" value="1"/>
</dbReference>
<dbReference type="GO" id="GO:0006289">
    <property type="term" value="P:nucleotide-excision repair"/>
    <property type="evidence" value="ECO:0007669"/>
    <property type="project" value="InterPro"/>
</dbReference>
<dbReference type="PROSITE" id="PS50164">
    <property type="entry name" value="GIY_YIG"/>
    <property type="match status" value="1"/>
</dbReference>
<dbReference type="InterPro" id="IPR050066">
    <property type="entry name" value="UvrABC_protein_C"/>
</dbReference>
<evidence type="ECO:0000256" key="1">
    <source>
        <dbReference type="ARBA" id="ARBA00022490"/>
    </source>
</evidence>
<dbReference type="SUPFAM" id="SSF47781">
    <property type="entry name" value="RuvA domain 2-like"/>
    <property type="match status" value="1"/>
</dbReference>
<evidence type="ECO:0000259" key="9">
    <source>
        <dbReference type="PROSITE" id="PS50165"/>
    </source>
</evidence>
<dbReference type="PROSITE" id="PS50151">
    <property type="entry name" value="UVR"/>
    <property type="match status" value="1"/>
</dbReference>
<dbReference type="NCBIfam" id="NF001824">
    <property type="entry name" value="PRK00558.1-5"/>
    <property type="match status" value="1"/>
</dbReference>
<dbReference type="Pfam" id="PF02151">
    <property type="entry name" value="UVR"/>
    <property type="match status" value="1"/>
</dbReference>
<dbReference type="InterPro" id="IPR047296">
    <property type="entry name" value="GIY-YIG_UvrC_Cho"/>
</dbReference>
<keyword evidence="3" id="KW-0228">DNA excision</keyword>
<feature type="domain" description="UVR" evidence="7">
    <location>
        <begin position="209"/>
        <end position="244"/>
    </location>
</feature>
<dbReference type="Gene3D" id="3.30.420.340">
    <property type="entry name" value="UvrC, RNAse H endonuclease domain"/>
    <property type="match status" value="1"/>
</dbReference>
<keyword evidence="2" id="KW-0227">DNA damage</keyword>
<keyword evidence="5" id="KW-0234">DNA repair</keyword>
<evidence type="ECO:0000256" key="4">
    <source>
        <dbReference type="ARBA" id="ARBA00022881"/>
    </source>
</evidence>
<keyword evidence="1" id="KW-0963">Cytoplasm</keyword>
<evidence type="ECO:0000313" key="10">
    <source>
        <dbReference type="EMBL" id="VAW98352.1"/>
    </source>
</evidence>
<dbReference type="FunFam" id="3.30.420.340:FF:000001">
    <property type="entry name" value="UvrABC system protein C"/>
    <property type="match status" value="1"/>
</dbReference>
<feature type="domain" description="UvrC family homology region profile" evidence="9">
    <location>
        <begin position="259"/>
        <end position="488"/>
    </location>
</feature>
<dbReference type="GO" id="GO:0009381">
    <property type="term" value="F:excinuclease ABC activity"/>
    <property type="evidence" value="ECO:0007669"/>
    <property type="project" value="InterPro"/>
</dbReference>
<keyword evidence="6" id="KW-0742">SOS response</keyword>
<keyword evidence="4" id="KW-0267">Excision nuclease</keyword>
<dbReference type="SMART" id="SM00278">
    <property type="entry name" value="HhH1"/>
    <property type="match status" value="2"/>
</dbReference>
<dbReference type="InterPro" id="IPR010994">
    <property type="entry name" value="RuvA_2-like"/>
</dbReference>
<name>A0A3B1AEG0_9ZZZZ</name>